<keyword evidence="2" id="KW-0732">Signal</keyword>
<gene>
    <name evidence="3" type="ORF">ACFFGN_20620</name>
</gene>
<feature type="chain" id="PRO_5045455305" evidence="2">
    <location>
        <begin position="21"/>
        <end position="421"/>
    </location>
</feature>
<dbReference type="EMBL" id="JBHLTC010000027">
    <property type="protein sequence ID" value="MFC0626495.1"/>
    <property type="molecule type" value="Genomic_DNA"/>
</dbReference>
<keyword evidence="4" id="KW-1185">Reference proteome</keyword>
<reference evidence="3 4" key="1">
    <citation type="submission" date="2024-09" db="EMBL/GenBank/DDBJ databases">
        <authorList>
            <person name="Sun Q."/>
            <person name="Mori K."/>
        </authorList>
    </citation>
    <scope>NUCLEOTIDE SEQUENCE [LARGE SCALE GENOMIC DNA]</scope>
    <source>
        <strain evidence="3 4">CGMCC 1.15906</strain>
    </source>
</reference>
<feature type="region of interest" description="Disordered" evidence="1">
    <location>
        <begin position="60"/>
        <end position="80"/>
    </location>
</feature>
<evidence type="ECO:0000313" key="4">
    <source>
        <dbReference type="Proteomes" id="UP001589890"/>
    </source>
</evidence>
<organism evidence="3 4">
    <name type="scientific">Kribbella deserti</name>
    <dbReference type="NCBI Taxonomy" id="1926257"/>
    <lineage>
        <taxon>Bacteria</taxon>
        <taxon>Bacillati</taxon>
        <taxon>Actinomycetota</taxon>
        <taxon>Actinomycetes</taxon>
        <taxon>Propionibacteriales</taxon>
        <taxon>Kribbellaceae</taxon>
        <taxon>Kribbella</taxon>
    </lineage>
</organism>
<evidence type="ECO:0000313" key="3">
    <source>
        <dbReference type="EMBL" id="MFC0626495.1"/>
    </source>
</evidence>
<sequence>MKILLAITLLGGLLTSPAWATEAAAPPAPTGVRIEWADATREMIRVSWSDSGSANRVRLVPTGSAVGPDRDVPSTTTGNSTAFWRSEVPLDVASLEVQVTSYDGSAESVPARSVRFDSLRPPVSRIVWAVPRTDGQVPMSWVQDEQTDLNPGDPLDLPTDLGPARPTVHPLSPSQKVYPVPAGARSFVLPRQSSTTYGLGVVATNVWGTRYKAWDHQVTVKSLRTRLESAPKSQGFGTRAQINFALLSGPPMWGHRSANLGVTLEARDNATKPWQRIETSYQGQFFPMLYGMRQYRIVVPTFAPKYPEDVAPWSAGAPFTIATTYVGWPRAFNNGQPISLGQKVSSRLEVKPAVNVNGALQRYDGTKWIHVQTVPVRGGVGVGTATAIKRGTTNYRIVLPSTTWANRTISPRTWGLPLTAR</sequence>
<evidence type="ECO:0000256" key="1">
    <source>
        <dbReference type="SAM" id="MobiDB-lite"/>
    </source>
</evidence>
<comment type="caution">
    <text evidence="3">The sequence shown here is derived from an EMBL/GenBank/DDBJ whole genome shotgun (WGS) entry which is preliminary data.</text>
</comment>
<dbReference type="Proteomes" id="UP001589890">
    <property type="component" value="Unassembled WGS sequence"/>
</dbReference>
<accession>A0ABV6QPD8</accession>
<protein>
    <submittedName>
        <fullName evidence="3">Uncharacterized protein</fullName>
    </submittedName>
</protein>
<evidence type="ECO:0000256" key="2">
    <source>
        <dbReference type="SAM" id="SignalP"/>
    </source>
</evidence>
<proteinExistence type="predicted"/>
<dbReference type="RefSeq" id="WP_380050117.1">
    <property type="nucleotide sequence ID" value="NZ_JBHLTC010000027.1"/>
</dbReference>
<name>A0ABV6QPD8_9ACTN</name>
<feature type="signal peptide" evidence="2">
    <location>
        <begin position="1"/>
        <end position="20"/>
    </location>
</feature>